<sequence length="228" mass="26155">MKRNRVSQTWNPEPSRITEPFIRKLSSQIAIFRTKSLNFGSYYKKKKKKKNRIKLRIDHINYQNCIYTQPIIDLLDVYPHSNHSRSLIGKFPTLQSPCNTNNCCATDTTMALINRAGSILRQTVSKHINNEISMASPYICQMTRCMSWKVFVGGLARATNDTSLREAFSPYGEVSEARVITDRKTGRSRGFGFVTFTDYDAGNDAIDDMDQWELHGRTISVCWANKRP</sequence>
<dbReference type="InterPro" id="IPR048289">
    <property type="entry name" value="RRM2_NsCP33-like"/>
</dbReference>
<organism evidence="4 5">
    <name type="scientific">Helianthus annuus</name>
    <name type="common">Common sunflower</name>
    <dbReference type="NCBI Taxonomy" id="4232"/>
    <lineage>
        <taxon>Eukaryota</taxon>
        <taxon>Viridiplantae</taxon>
        <taxon>Streptophyta</taxon>
        <taxon>Embryophyta</taxon>
        <taxon>Tracheophyta</taxon>
        <taxon>Spermatophyta</taxon>
        <taxon>Magnoliopsida</taxon>
        <taxon>eudicotyledons</taxon>
        <taxon>Gunneridae</taxon>
        <taxon>Pentapetalae</taxon>
        <taxon>asterids</taxon>
        <taxon>campanulids</taxon>
        <taxon>Asterales</taxon>
        <taxon>Asteraceae</taxon>
        <taxon>Asteroideae</taxon>
        <taxon>Heliantheae alliance</taxon>
        <taxon>Heliantheae</taxon>
        <taxon>Helianthus</taxon>
    </lineage>
</organism>
<dbReference type="AlphaFoldDB" id="A0A251U0I4"/>
<dbReference type="Proteomes" id="UP000215914">
    <property type="component" value="Chromosome 9"/>
</dbReference>
<dbReference type="GO" id="GO:0005737">
    <property type="term" value="C:cytoplasm"/>
    <property type="evidence" value="ECO:0000318"/>
    <property type="project" value="GO_Central"/>
</dbReference>
<dbReference type="Pfam" id="PF00076">
    <property type="entry name" value="RRM_1"/>
    <property type="match status" value="1"/>
</dbReference>
<feature type="domain" description="RRM" evidence="3">
    <location>
        <begin position="148"/>
        <end position="226"/>
    </location>
</feature>
<dbReference type="SMART" id="SM00360">
    <property type="entry name" value="RRM"/>
    <property type="match status" value="1"/>
</dbReference>
<dbReference type="InterPro" id="IPR000504">
    <property type="entry name" value="RRM_dom"/>
</dbReference>
<gene>
    <name evidence="4" type="ORF">HannXRQ_Chr09g0271991</name>
</gene>
<accession>A0A251U0I4</accession>
<keyword evidence="1 2" id="KW-0694">RNA-binding</keyword>
<dbReference type="InterPro" id="IPR035979">
    <property type="entry name" value="RBD_domain_sf"/>
</dbReference>
<protein>
    <submittedName>
        <fullName evidence="4">Putative nucleotide-binding alpha-beta plait domain-containing protein</fullName>
    </submittedName>
</protein>
<evidence type="ECO:0000256" key="1">
    <source>
        <dbReference type="ARBA" id="ARBA00022884"/>
    </source>
</evidence>
<evidence type="ECO:0000259" key="3">
    <source>
        <dbReference type="PROSITE" id="PS50102"/>
    </source>
</evidence>
<evidence type="ECO:0000313" key="5">
    <source>
        <dbReference type="Proteomes" id="UP000215914"/>
    </source>
</evidence>
<keyword evidence="5" id="KW-1185">Reference proteome</keyword>
<reference evidence="5" key="1">
    <citation type="journal article" date="2017" name="Nature">
        <title>The sunflower genome provides insights into oil metabolism, flowering and Asterid evolution.</title>
        <authorList>
            <person name="Badouin H."/>
            <person name="Gouzy J."/>
            <person name="Grassa C.J."/>
            <person name="Murat F."/>
            <person name="Staton S.E."/>
            <person name="Cottret L."/>
            <person name="Lelandais-Briere C."/>
            <person name="Owens G.L."/>
            <person name="Carrere S."/>
            <person name="Mayjonade B."/>
            <person name="Legrand L."/>
            <person name="Gill N."/>
            <person name="Kane N.C."/>
            <person name="Bowers J.E."/>
            <person name="Hubner S."/>
            <person name="Bellec A."/>
            <person name="Berard A."/>
            <person name="Berges H."/>
            <person name="Blanchet N."/>
            <person name="Boniface M.C."/>
            <person name="Brunel D."/>
            <person name="Catrice O."/>
            <person name="Chaidir N."/>
            <person name="Claudel C."/>
            <person name="Donnadieu C."/>
            <person name="Faraut T."/>
            <person name="Fievet G."/>
            <person name="Helmstetter N."/>
            <person name="King M."/>
            <person name="Knapp S.J."/>
            <person name="Lai Z."/>
            <person name="Le Paslier M.C."/>
            <person name="Lippi Y."/>
            <person name="Lorenzon L."/>
            <person name="Mandel J.R."/>
            <person name="Marage G."/>
            <person name="Marchand G."/>
            <person name="Marquand E."/>
            <person name="Bret-Mestries E."/>
            <person name="Morien E."/>
            <person name="Nambeesan S."/>
            <person name="Nguyen T."/>
            <person name="Pegot-Espagnet P."/>
            <person name="Pouilly N."/>
            <person name="Raftis F."/>
            <person name="Sallet E."/>
            <person name="Schiex T."/>
            <person name="Thomas J."/>
            <person name="Vandecasteele C."/>
            <person name="Vares D."/>
            <person name="Vear F."/>
            <person name="Vautrin S."/>
            <person name="Crespi M."/>
            <person name="Mangin B."/>
            <person name="Burke J.M."/>
            <person name="Salse J."/>
            <person name="Munos S."/>
            <person name="Vincourt P."/>
            <person name="Rieseberg L.H."/>
            <person name="Langlade N.B."/>
        </authorList>
    </citation>
    <scope>NUCLEOTIDE SEQUENCE [LARGE SCALE GENOMIC DNA]</scope>
    <source>
        <strain evidence="5">cv. SF193</strain>
    </source>
</reference>
<dbReference type="EMBL" id="CM007898">
    <property type="protein sequence ID" value="OTG16493.1"/>
    <property type="molecule type" value="Genomic_DNA"/>
</dbReference>
<name>A0A251U0I4_HELAN</name>
<dbReference type="SUPFAM" id="SSF54928">
    <property type="entry name" value="RNA-binding domain, RBD"/>
    <property type="match status" value="1"/>
</dbReference>
<dbReference type="InterPro" id="IPR052462">
    <property type="entry name" value="SLIRP/GR-RBP-like"/>
</dbReference>
<dbReference type="PANTHER" id="PTHR48027">
    <property type="entry name" value="HETEROGENEOUS NUCLEAR RIBONUCLEOPROTEIN 87F-RELATED"/>
    <property type="match status" value="1"/>
</dbReference>
<dbReference type="GO" id="GO:0003729">
    <property type="term" value="F:mRNA binding"/>
    <property type="evidence" value="ECO:0000318"/>
    <property type="project" value="GO_Central"/>
</dbReference>
<evidence type="ECO:0000256" key="2">
    <source>
        <dbReference type="PROSITE-ProRule" id="PRU00176"/>
    </source>
</evidence>
<dbReference type="PROSITE" id="PS50102">
    <property type="entry name" value="RRM"/>
    <property type="match status" value="1"/>
</dbReference>
<evidence type="ECO:0000313" key="4">
    <source>
        <dbReference type="EMBL" id="OTG16493.1"/>
    </source>
</evidence>
<dbReference type="InParanoid" id="A0A251U0I4"/>
<dbReference type="STRING" id="4232.A0A251U0I4"/>
<dbReference type="Gene3D" id="3.30.70.330">
    <property type="match status" value="1"/>
</dbReference>
<dbReference type="CDD" id="cd21608">
    <property type="entry name" value="RRM2_NsCP33_like"/>
    <property type="match status" value="1"/>
</dbReference>
<dbReference type="InterPro" id="IPR012677">
    <property type="entry name" value="Nucleotide-bd_a/b_plait_sf"/>
</dbReference>
<proteinExistence type="predicted"/>